<evidence type="ECO:0000313" key="1">
    <source>
        <dbReference type="EMBL" id="KAK7406586.1"/>
    </source>
</evidence>
<organism evidence="1 2">
    <name type="scientific">Psophocarpus tetragonolobus</name>
    <name type="common">Winged bean</name>
    <name type="synonym">Dolichos tetragonolobus</name>
    <dbReference type="NCBI Taxonomy" id="3891"/>
    <lineage>
        <taxon>Eukaryota</taxon>
        <taxon>Viridiplantae</taxon>
        <taxon>Streptophyta</taxon>
        <taxon>Embryophyta</taxon>
        <taxon>Tracheophyta</taxon>
        <taxon>Spermatophyta</taxon>
        <taxon>Magnoliopsida</taxon>
        <taxon>eudicotyledons</taxon>
        <taxon>Gunneridae</taxon>
        <taxon>Pentapetalae</taxon>
        <taxon>rosids</taxon>
        <taxon>fabids</taxon>
        <taxon>Fabales</taxon>
        <taxon>Fabaceae</taxon>
        <taxon>Papilionoideae</taxon>
        <taxon>50 kb inversion clade</taxon>
        <taxon>NPAAA clade</taxon>
        <taxon>indigoferoid/millettioid clade</taxon>
        <taxon>Phaseoleae</taxon>
        <taxon>Psophocarpus</taxon>
    </lineage>
</organism>
<accession>A0AAN9SUQ6</accession>
<dbReference type="Proteomes" id="UP001386955">
    <property type="component" value="Unassembled WGS sequence"/>
</dbReference>
<sequence>MTGGLRHMQRWQPKICCGINVHVIVEHQHWALVKSGNHVCNVDEVVAIYEEAKWGLIVIRFGSQVGKNGVVEPLGGQEDEQPWTKLNYGSIPAAFV</sequence>
<evidence type="ECO:0000313" key="2">
    <source>
        <dbReference type="Proteomes" id="UP001386955"/>
    </source>
</evidence>
<keyword evidence="2" id="KW-1185">Reference proteome</keyword>
<name>A0AAN9SUQ6_PSOTE</name>
<protein>
    <submittedName>
        <fullName evidence="1">Uncharacterized protein</fullName>
    </submittedName>
</protein>
<dbReference type="EMBL" id="JAYMYS010000002">
    <property type="protein sequence ID" value="KAK7406586.1"/>
    <property type="molecule type" value="Genomic_DNA"/>
</dbReference>
<gene>
    <name evidence="1" type="ORF">VNO78_08214</name>
</gene>
<reference evidence="1 2" key="1">
    <citation type="submission" date="2024-01" db="EMBL/GenBank/DDBJ databases">
        <title>The genomes of 5 underutilized Papilionoideae crops provide insights into root nodulation and disease resistanc.</title>
        <authorList>
            <person name="Jiang F."/>
        </authorList>
    </citation>
    <scope>NUCLEOTIDE SEQUENCE [LARGE SCALE GENOMIC DNA]</scope>
    <source>
        <strain evidence="1">DUOXIRENSHENG_FW03</strain>
        <tissue evidence="1">Leaves</tissue>
    </source>
</reference>
<comment type="caution">
    <text evidence="1">The sequence shown here is derived from an EMBL/GenBank/DDBJ whole genome shotgun (WGS) entry which is preliminary data.</text>
</comment>
<proteinExistence type="predicted"/>
<dbReference type="AlphaFoldDB" id="A0AAN9SUQ6"/>